<feature type="compositionally biased region" description="Pro residues" evidence="1">
    <location>
        <begin position="129"/>
        <end position="160"/>
    </location>
</feature>
<evidence type="ECO:0000256" key="2">
    <source>
        <dbReference type="SAM" id="Phobius"/>
    </source>
</evidence>
<keyword evidence="2" id="KW-1133">Transmembrane helix</keyword>
<accession>A0ABR9LE74</accession>
<protein>
    <submittedName>
        <fullName evidence="3">Uncharacterized protein</fullName>
    </submittedName>
</protein>
<feature type="region of interest" description="Disordered" evidence="1">
    <location>
        <begin position="115"/>
        <end position="167"/>
    </location>
</feature>
<organism evidence="3 4">
    <name type="scientific">Amycolatopsis roodepoortensis</name>
    <dbReference type="NCBI Taxonomy" id="700274"/>
    <lineage>
        <taxon>Bacteria</taxon>
        <taxon>Bacillati</taxon>
        <taxon>Actinomycetota</taxon>
        <taxon>Actinomycetes</taxon>
        <taxon>Pseudonocardiales</taxon>
        <taxon>Pseudonocardiaceae</taxon>
        <taxon>Amycolatopsis</taxon>
    </lineage>
</organism>
<name>A0ABR9LE74_9PSEU</name>
<feature type="transmembrane region" description="Helical" evidence="2">
    <location>
        <begin position="232"/>
        <end position="251"/>
    </location>
</feature>
<dbReference type="RefSeq" id="WP_192745706.1">
    <property type="nucleotide sequence ID" value="NZ_JADBEJ010000005.1"/>
</dbReference>
<gene>
    <name evidence="3" type="ORF">H4W30_005887</name>
</gene>
<keyword evidence="4" id="KW-1185">Reference proteome</keyword>
<evidence type="ECO:0000313" key="3">
    <source>
        <dbReference type="EMBL" id="MBE1578827.1"/>
    </source>
</evidence>
<keyword evidence="2" id="KW-0472">Membrane</keyword>
<dbReference type="EMBL" id="JADBEJ010000005">
    <property type="protein sequence ID" value="MBE1578827.1"/>
    <property type="molecule type" value="Genomic_DNA"/>
</dbReference>
<proteinExistence type="predicted"/>
<feature type="compositionally biased region" description="Pro residues" evidence="1">
    <location>
        <begin position="1"/>
        <end position="10"/>
    </location>
</feature>
<feature type="transmembrane region" description="Helical" evidence="2">
    <location>
        <begin position="205"/>
        <end position="226"/>
    </location>
</feature>
<evidence type="ECO:0000256" key="1">
    <source>
        <dbReference type="SAM" id="MobiDB-lite"/>
    </source>
</evidence>
<dbReference type="Proteomes" id="UP000656548">
    <property type="component" value="Unassembled WGS sequence"/>
</dbReference>
<feature type="region of interest" description="Disordered" evidence="1">
    <location>
        <begin position="1"/>
        <end position="36"/>
    </location>
</feature>
<sequence length="294" mass="32354">MSVPQPFLPEEPPKTSLRLVQNKPLRAQRGPSPASFRAEEAVTAKEFCGLLDELRKWVEISFMTMQRLTDKKLSKSRAHQIVHADHLPSPEDLTLFLEACNVTAEEASRWRRGANRVLNGPPRESVFESPPPRLAPIPPPPPPKPEPQSPPTQAWPPPSAPQRFGAGATPVMAAPTAEAAPSPQPQFVTPFPAGAKVPMVVTMRALMVFTLVVLLLTGSVTTLWLLRIPSELIMTMLGVVAISVSGWLLSLRWRWQLMVEQQKQNRTIPAYLAEDDPEELFGTDAQTAPPVIGV</sequence>
<evidence type="ECO:0000313" key="4">
    <source>
        <dbReference type="Proteomes" id="UP000656548"/>
    </source>
</evidence>
<reference evidence="3 4" key="1">
    <citation type="submission" date="2020-10" db="EMBL/GenBank/DDBJ databases">
        <title>Sequencing the genomes of 1000 actinobacteria strains.</title>
        <authorList>
            <person name="Klenk H.-P."/>
        </authorList>
    </citation>
    <scope>NUCLEOTIDE SEQUENCE [LARGE SCALE GENOMIC DNA]</scope>
    <source>
        <strain evidence="3 4">DSM 46661</strain>
    </source>
</reference>
<keyword evidence="2" id="KW-0812">Transmembrane</keyword>
<comment type="caution">
    <text evidence="3">The sequence shown here is derived from an EMBL/GenBank/DDBJ whole genome shotgun (WGS) entry which is preliminary data.</text>
</comment>